<gene>
    <name evidence="2" type="ORF">DFR56_103357</name>
</gene>
<keyword evidence="1" id="KW-0812">Transmembrane</keyword>
<reference evidence="2 3" key="1">
    <citation type="submission" date="2018-05" db="EMBL/GenBank/DDBJ databases">
        <title>Genomic Encyclopedia of Type Strains, Phase IV (KMG-IV): sequencing the most valuable type-strain genomes for metagenomic binning, comparative biology and taxonomic classification.</title>
        <authorList>
            <person name="Goeker M."/>
        </authorList>
    </citation>
    <scope>NUCLEOTIDE SEQUENCE [LARGE SCALE GENOMIC DNA]</scope>
    <source>
        <strain evidence="2 3">DSM 28556</strain>
    </source>
</reference>
<dbReference type="AlphaFoldDB" id="A0A2V3W756"/>
<proteinExistence type="predicted"/>
<organism evidence="2 3">
    <name type="scientific">Pseudogracilibacillus auburnensis</name>
    <dbReference type="NCBI Taxonomy" id="1494959"/>
    <lineage>
        <taxon>Bacteria</taxon>
        <taxon>Bacillati</taxon>
        <taxon>Bacillota</taxon>
        <taxon>Bacilli</taxon>
        <taxon>Bacillales</taxon>
        <taxon>Bacillaceae</taxon>
        <taxon>Pseudogracilibacillus</taxon>
    </lineage>
</organism>
<accession>A0A2V3W756</accession>
<feature type="transmembrane region" description="Helical" evidence="1">
    <location>
        <begin position="12"/>
        <end position="33"/>
    </location>
</feature>
<keyword evidence="1" id="KW-0472">Membrane</keyword>
<comment type="caution">
    <text evidence="2">The sequence shown here is derived from an EMBL/GenBank/DDBJ whole genome shotgun (WGS) entry which is preliminary data.</text>
</comment>
<evidence type="ECO:0000313" key="3">
    <source>
        <dbReference type="Proteomes" id="UP000247978"/>
    </source>
</evidence>
<keyword evidence="3" id="KW-1185">Reference proteome</keyword>
<feature type="transmembrane region" description="Helical" evidence="1">
    <location>
        <begin position="38"/>
        <end position="56"/>
    </location>
</feature>
<evidence type="ECO:0000313" key="2">
    <source>
        <dbReference type="EMBL" id="PXW88851.1"/>
    </source>
</evidence>
<dbReference type="Proteomes" id="UP000247978">
    <property type="component" value="Unassembled WGS sequence"/>
</dbReference>
<dbReference type="EMBL" id="QJJQ01000003">
    <property type="protein sequence ID" value="PXW88851.1"/>
    <property type="molecule type" value="Genomic_DNA"/>
</dbReference>
<evidence type="ECO:0000256" key="1">
    <source>
        <dbReference type="SAM" id="Phobius"/>
    </source>
</evidence>
<keyword evidence="1" id="KW-1133">Transmembrane helix</keyword>
<protein>
    <submittedName>
        <fullName evidence="2">Uncharacterized protein</fullName>
    </submittedName>
</protein>
<sequence>MEISALSLYETLVPFLLYLLLVLMAISIILKLLPMPRVLINFIWTVTILASAYYLFNKFF</sequence>
<name>A0A2V3W756_9BACI</name>